<dbReference type="Ensembl" id="ENSAMXT00000018411.2">
    <property type="protein sequence ID" value="ENSAMXP00000018411.2"/>
    <property type="gene ID" value="ENSAMXG00000017867.2"/>
</dbReference>
<feature type="region of interest" description="Disordered" evidence="3">
    <location>
        <begin position="1"/>
        <end position="41"/>
    </location>
</feature>
<evidence type="ECO:0000256" key="3">
    <source>
        <dbReference type="SAM" id="MobiDB-lite"/>
    </source>
</evidence>
<evidence type="ECO:0000256" key="1">
    <source>
        <dbReference type="ARBA" id="ARBA00023054"/>
    </source>
</evidence>
<evidence type="ECO:0000256" key="2">
    <source>
        <dbReference type="SAM" id="Coils"/>
    </source>
</evidence>
<keyword evidence="1 2" id="KW-0175">Coiled coil</keyword>
<feature type="region of interest" description="Disordered" evidence="3">
    <location>
        <begin position="840"/>
        <end position="914"/>
    </location>
</feature>
<dbReference type="Proteomes" id="UP000018467">
    <property type="component" value="Unassembled WGS sequence"/>
</dbReference>
<name>W5LEZ9_ASTMX</name>
<accession>W5LEZ9</accession>
<dbReference type="InterPro" id="IPR019347">
    <property type="entry name" value="Axonemal_dynein_light_chain"/>
</dbReference>
<dbReference type="GeneTree" id="ENSGT00390000005554"/>
<reference evidence="4" key="3">
    <citation type="submission" date="2025-08" db="UniProtKB">
        <authorList>
            <consortium name="Ensembl"/>
        </authorList>
    </citation>
    <scope>IDENTIFICATION</scope>
</reference>
<dbReference type="STRING" id="7994.ENSAMXP00000018411"/>
<feature type="compositionally biased region" description="Basic and acidic residues" evidence="3">
    <location>
        <begin position="1004"/>
        <end position="1014"/>
    </location>
</feature>
<evidence type="ECO:0000313" key="4">
    <source>
        <dbReference type="Ensembl" id="ENSAMXP00000018411.2"/>
    </source>
</evidence>
<reference evidence="4" key="4">
    <citation type="submission" date="2025-09" db="UniProtKB">
        <authorList>
            <consortium name="Ensembl"/>
        </authorList>
    </citation>
    <scope>IDENTIFICATION</scope>
</reference>
<dbReference type="Pfam" id="PF10211">
    <property type="entry name" value="Ax_dynein_light"/>
    <property type="match status" value="1"/>
</dbReference>
<reference evidence="5" key="2">
    <citation type="journal article" date="2014" name="Nat. Commun.">
        <title>The cavefish genome reveals candidate genes for eye loss.</title>
        <authorList>
            <person name="McGaugh S.E."/>
            <person name="Gross J.B."/>
            <person name="Aken B."/>
            <person name="Blin M."/>
            <person name="Borowsky R."/>
            <person name="Chalopin D."/>
            <person name="Hinaux H."/>
            <person name="Jeffery W.R."/>
            <person name="Keene A."/>
            <person name="Ma L."/>
            <person name="Minx P."/>
            <person name="Murphy D."/>
            <person name="O'Quin K.E."/>
            <person name="Retaux S."/>
            <person name="Rohner N."/>
            <person name="Searle S.M."/>
            <person name="Stahl B.A."/>
            <person name="Tabin C."/>
            <person name="Volff J.N."/>
            <person name="Yoshizawa M."/>
            <person name="Warren W.C."/>
        </authorList>
    </citation>
    <scope>NUCLEOTIDE SEQUENCE [LARGE SCALE GENOMIC DNA]</scope>
    <source>
        <strain evidence="5">female</strain>
    </source>
</reference>
<evidence type="ECO:0000313" key="5">
    <source>
        <dbReference type="Proteomes" id="UP000018467"/>
    </source>
</evidence>
<sequence>MAGSLMSLKAGPSPPALPRPESRRRPSRSPGSAERESRQAVIAELPELSDVKETSPLSDRAQMQMLPLQSDLIPDELLATLTSTVGTQGRLGPPNLSKTPKHLKVCGARAPDPVWHYSVARKKYQYLLDQPTSVTGAGRDISFLCDALAGQKQRIHLPPMTDRGSIQSHDVLKDSNSIGTLIPEEYHLVKHKGLRGLQCYDEKFTVLLKDDENKFKIFPSMKPSGRLEAVQLMRVMDDMLEKAGVSQEFEELTGLSQMHGLLELVRVEQNIFNIVFHELIRQVSVECAERGQLLAKLRQRYVALLDRIPRQLKGLHTENLAQRALDRRLMEEIICFKHSITQLNEELSKLREHDDHVSSQAEKAQEELAKALEQSRHKSDMVEEYHKLYEMQRKRLEGQVATLTEERDLWSKITYSIALKVVKLKNLQLVSRLHVSEQTWSRTADHFTRFLTTKDSEDLNHIMQLTDQWREHLTSFMKKLKEIERNQCEVIRTIQSGIAKWHKFCEDNIRNPDMKNEKEPEGELCEDLKQWSTELTRVCERYGGEDLLSFQEILNTLTELQAAWVEVFLKLVRRHLGPDREPPQGQATMRELSGAVTELHKQLGTRVNGESGIHKQLISLGGAMELWTNKLQSLIGRNEVLPATDWLELEMALGSWVRLSEKALLNVDSTQPESEKIKQTPHTKIEVDEVFSTLRDFLSSQNNFFDYENLTLCEEVSSMHVLLTRWMVDLLLQMVPDRRDDQEPPLPTDTELSIFKDVSLQKLEEDAKNLSQKLYYFSKYITGSCQAIVEEEIQKNITHDDKENELFHLSKIQRECAEWVEVCQILLSDITGHPVELQRTDRSVPQSGSDILLTPPSVESVVDDHTETELPAEGEEEEEEEQAAVKAGRQLPPHEKTNQQVEEQSKEVTEDNKEGSELKMIGYDGQIIDQTLGEETLQLTGTDDLVVWPHTENAQQAFNALATVGVLQQELLAVEARAVSAEERALMAEEALQAALERIRVLERQYQKPSPEPKGRKKSVTPDTKAATNPEPREVNQKPSPSPKLTAKGSKKR</sequence>
<feature type="compositionally biased region" description="Acidic residues" evidence="3">
    <location>
        <begin position="870"/>
        <end position="882"/>
    </location>
</feature>
<dbReference type="PANTHER" id="PTHR23052:SF1">
    <property type="entry name" value="AXONEMAL DYNEIN LIGHT CHAIN DOMAIN-CONTAINING PROTEIN 1"/>
    <property type="match status" value="1"/>
</dbReference>
<dbReference type="FunCoup" id="W5LEZ9">
    <property type="interactions" value="196"/>
</dbReference>
<dbReference type="AlphaFoldDB" id="W5LEZ9"/>
<dbReference type="Bgee" id="ENSAMXG00000017867">
    <property type="expression patterns" value="Expressed in testis and 5 other cell types or tissues"/>
</dbReference>
<organism evidence="4 5">
    <name type="scientific">Astyanax mexicanus</name>
    <name type="common">Blind cave fish</name>
    <name type="synonym">Astyanax fasciatus mexicanus</name>
    <dbReference type="NCBI Taxonomy" id="7994"/>
    <lineage>
        <taxon>Eukaryota</taxon>
        <taxon>Metazoa</taxon>
        <taxon>Chordata</taxon>
        <taxon>Craniata</taxon>
        <taxon>Vertebrata</taxon>
        <taxon>Euteleostomi</taxon>
        <taxon>Actinopterygii</taxon>
        <taxon>Neopterygii</taxon>
        <taxon>Teleostei</taxon>
        <taxon>Ostariophysi</taxon>
        <taxon>Characiformes</taxon>
        <taxon>Characoidei</taxon>
        <taxon>Acestrorhamphidae</taxon>
        <taxon>Acestrorhamphinae</taxon>
        <taxon>Astyanax</taxon>
    </lineage>
</organism>
<feature type="coiled-coil region" evidence="2">
    <location>
        <begin position="354"/>
        <end position="406"/>
    </location>
</feature>
<dbReference type="InParanoid" id="W5LEZ9"/>
<protein>
    <submittedName>
        <fullName evidence="4">Axonemal dynein light chain domain containing 1</fullName>
    </submittedName>
</protein>
<dbReference type="HOGENOM" id="CLU_006021_0_0_1"/>
<keyword evidence="5" id="KW-1185">Reference proteome</keyword>
<proteinExistence type="predicted"/>
<dbReference type="InterPro" id="IPR052845">
    <property type="entry name" value="Axonemal_dynein_LC_domain"/>
</dbReference>
<feature type="compositionally biased region" description="Basic and acidic residues" evidence="3">
    <location>
        <begin position="892"/>
        <end position="914"/>
    </location>
</feature>
<dbReference type="PANTHER" id="PTHR23052">
    <property type="entry name" value="AXONEMAL DYNEIN LIGHT CHAIN DOMAIN-CONTAINING PROTEIN 1"/>
    <property type="match status" value="1"/>
</dbReference>
<dbReference type="GO" id="GO:0005737">
    <property type="term" value="C:cytoplasm"/>
    <property type="evidence" value="ECO:0007669"/>
    <property type="project" value="UniProtKB-ARBA"/>
</dbReference>
<reference evidence="5" key="1">
    <citation type="submission" date="2013-03" db="EMBL/GenBank/DDBJ databases">
        <authorList>
            <person name="Jeffery W."/>
            <person name="Warren W."/>
            <person name="Wilson R.K."/>
        </authorList>
    </citation>
    <scope>NUCLEOTIDE SEQUENCE</scope>
    <source>
        <strain evidence="5">female</strain>
    </source>
</reference>
<feature type="region of interest" description="Disordered" evidence="3">
    <location>
        <begin position="1004"/>
        <end position="1053"/>
    </location>
</feature>